<feature type="domain" description="Glucosyltransferase 3-like N-terminal" evidence="2">
    <location>
        <begin position="3"/>
        <end position="148"/>
    </location>
</feature>
<protein>
    <submittedName>
        <fullName evidence="4">Beta-1,6-galactofuranosyltransferase</fullName>
    </submittedName>
</protein>
<dbReference type="Pfam" id="PF26334">
    <property type="entry name" value="Gtf3_N"/>
    <property type="match status" value="1"/>
</dbReference>
<evidence type="ECO:0000313" key="4">
    <source>
        <dbReference type="EMBL" id="HIX36179.1"/>
    </source>
</evidence>
<evidence type="ECO:0000313" key="5">
    <source>
        <dbReference type="Proteomes" id="UP000824231"/>
    </source>
</evidence>
<evidence type="ECO:0000259" key="3">
    <source>
        <dbReference type="Pfam" id="PF26337"/>
    </source>
</evidence>
<dbReference type="InterPro" id="IPR058591">
    <property type="entry name" value="Gtf3_N"/>
</dbReference>
<dbReference type="EMBL" id="DXFH01000029">
    <property type="protein sequence ID" value="HIX36179.1"/>
    <property type="molecule type" value="Genomic_DNA"/>
</dbReference>
<proteinExistence type="predicted"/>
<name>A0A9D1VJ54_9LACO</name>
<reference evidence="4" key="1">
    <citation type="journal article" date="2021" name="PeerJ">
        <title>Extensive microbial diversity within the chicken gut microbiome revealed by metagenomics and culture.</title>
        <authorList>
            <person name="Gilroy R."/>
            <person name="Ravi A."/>
            <person name="Getino M."/>
            <person name="Pursley I."/>
            <person name="Horton D.L."/>
            <person name="Alikhan N.F."/>
            <person name="Baker D."/>
            <person name="Gharbi K."/>
            <person name="Hall N."/>
            <person name="Watson M."/>
            <person name="Adriaenssens E.M."/>
            <person name="Foster-Nyarko E."/>
            <person name="Jarju S."/>
            <person name="Secka A."/>
            <person name="Antonio M."/>
            <person name="Oren A."/>
            <person name="Chaudhuri R.R."/>
            <person name="La Ragione R."/>
            <person name="Hildebrand F."/>
            <person name="Pallen M.J."/>
        </authorList>
    </citation>
    <scope>NUCLEOTIDE SEQUENCE</scope>
    <source>
        <strain evidence="4">ChiSxjej3B15-572</strain>
    </source>
</reference>
<comment type="caution">
    <text evidence="4">The sequence shown here is derived from an EMBL/GenBank/DDBJ whole genome shotgun (WGS) entry which is preliminary data.</text>
</comment>
<accession>A0A9D1VJ54</accession>
<evidence type="ECO:0000259" key="2">
    <source>
        <dbReference type="Pfam" id="PF26334"/>
    </source>
</evidence>
<organism evidence="4 5">
    <name type="scientific">Candidatus Limosilactobacillus merdigallinarum</name>
    <dbReference type="NCBI Taxonomy" id="2838652"/>
    <lineage>
        <taxon>Bacteria</taxon>
        <taxon>Bacillati</taxon>
        <taxon>Bacillota</taxon>
        <taxon>Bacilli</taxon>
        <taxon>Lactobacillales</taxon>
        <taxon>Lactobacillaceae</taxon>
        <taxon>Limosilactobacillus</taxon>
    </lineage>
</organism>
<dbReference type="Gene3D" id="3.40.50.2000">
    <property type="entry name" value="Glycogen Phosphorylase B"/>
    <property type="match status" value="2"/>
</dbReference>
<keyword evidence="1" id="KW-0808">Transferase</keyword>
<gene>
    <name evidence="4" type="ORF">H9856_07365</name>
</gene>
<dbReference type="PIRSF" id="PIRSF007023">
    <property type="entry name" value="UDP-Galf_transf"/>
    <property type="match status" value="1"/>
</dbReference>
<dbReference type="Pfam" id="PF26337">
    <property type="entry name" value="Gtf3_C"/>
    <property type="match status" value="1"/>
</dbReference>
<dbReference type="InterPro" id="IPR058592">
    <property type="entry name" value="Gtf3_C"/>
</dbReference>
<dbReference type="AlphaFoldDB" id="A0A9D1VJ54"/>
<dbReference type="Proteomes" id="UP000824231">
    <property type="component" value="Unassembled WGS sequence"/>
</dbReference>
<sequence length="332" mass="37809">MNNYVLNWHDSAKNTGGSKAKADVITFLLKRNFKVIDTPSSNLGKIWSSITSYSKLKKLNGTLLIQYPSGKPLLRKLWLTSARRCSNLKVIFLIHDLESIRFHNNEEHTKDQNEEIRFLNKAHGLISLNHKMTTLLKSRGITIPITDLKVWDYDNSQLFNNNFEYDGSVCYAGNLIKADYLTKLNIDTPLHVFGPNANLKFPKNVIYEGQYSPQELPTKLKQNFGLVWDGISPDTCTGIYGQYMRYNDPHKVSLYLSTGIPVIVWKDAAIADFIKENRVGILIDSLNKLDDVLDSVNSAEFAEMKKNAQRVGLQMRQGFFLNNAFDQLAQLI</sequence>
<evidence type="ECO:0000256" key="1">
    <source>
        <dbReference type="ARBA" id="ARBA00022679"/>
    </source>
</evidence>
<feature type="domain" description="Glucosyltransferase 3-like C-terminal" evidence="3">
    <location>
        <begin position="169"/>
        <end position="327"/>
    </location>
</feature>
<reference evidence="4" key="2">
    <citation type="submission" date="2021-04" db="EMBL/GenBank/DDBJ databases">
        <authorList>
            <person name="Gilroy R."/>
        </authorList>
    </citation>
    <scope>NUCLEOTIDE SEQUENCE</scope>
    <source>
        <strain evidence="4">ChiSxjej3B15-572</strain>
    </source>
</reference>